<dbReference type="Proteomes" id="UP000644441">
    <property type="component" value="Unassembled WGS sequence"/>
</dbReference>
<comment type="caution">
    <text evidence="3">The sequence shown here is derived from an EMBL/GenBank/DDBJ whole genome shotgun (WGS) entry which is preliminary data.</text>
</comment>
<comment type="similarity">
    <text evidence="1">Belongs to the outer membrane factor (OMF) (TC 1.B.17) family.</text>
</comment>
<evidence type="ECO:0000313" key="4">
    <source>
        <dbReference type="Proteomes" id="UP000644441"/>
    </source>
</evidence>
<accession>A0ABS0AC95</accession>
<dbReference type="InterPro" id="IPR003423">
    <property type="entry name" value="OMP_efflux"/>
</dbReference>
<name>A0ABS0AC95_9GAMM</name>
<sequence>MNRPWKLVVPAACVALGLAGPVPADQFSMGRVGDYLAEKPVNESVSLSLQQALEKALRRNSALQSARAGVGRFEGRLTHASRWLPANPELSLQVAERDQDGQSSTDKGIRLSQEIWIGGQRGLGKAAASARLTAAEQRLAFLETSVRARVRLAYLEALLARESVETAERAETLTGKLYQFASQRFQAGAATQLILNTARIGAARARAALVDARRDHKRARLALMELLVMDPESARLRLTSELSLDRFNLPSMGPLLGEALKRRQDLVAAAREVVAARKTLSLSKRQLIPNLKVFGFMKEEEGADVAGLGVSMPIPVWDTRSGENQVARAELEQARIEEDALRLQVRTEVIGAVTDYNAARQRLEVFGKDVLASAEENVRLTEKAFRAGSVGAPTLAMAQDDLINTRREYLDALREAIGAAAALERSTGGVVALREAGTEQLKNAGDSES</sequence>
<dbReference type="PANTHER" id="PTHR30203:SF24">
    <property type="entry name" value="BLR4935 PROTEIN"/>
    <property type="match status" value="1"/>
</dbReference>
<keyword evidence="4" id="KW-1185">Reference proteome</keyword>
<feature type="signal peptide" evidence="2">
    <location>
        <begin position="1"/>
        <end position="24"/>
    </location>
</feature>
<dbReference type="Gene3D" id="1.20.1600.10">
    <property type="entry name" value="Outer membrane efflux proteins (OEP)"/>
    <property type="match status" value="1"/>
</dbReference>
<dbReference type="GeneID" id="99765538"/>
<dbReference type="Pfam" id="PF02321">
    <property type="entry name" value="OEP"/>
    <property type="match status" value="2"/>
</dbReference>
<keyword evidence="2" id="KW-0732">Signal</keyword>
<dbReference type="RefSeq" id="WP_194854802.1">
    <property type="nucleotide sequence ID" value="NZ_ARXR01000001.1"/>
</dbReference>
<dbReference type="InterPro" id="IPR010131">
    <property type="entry name" value="MdtP/NodT-like"/>
</dbReference>
<proteinExistence type="inferred from homology"/>
<reference evidence="3 4" key="1">
    <citation type="submission" date="2012-09" db="EMBL/GenBank/DDBJ databases">
        <title>Genome Sequence of alkane-degrading Bacterium Alcanivorax venustensis ISO4.</title>
        <authorList>
            <person name="Lai Q."/>
            <person name="Shao Z."/>
        </authorList>
    </citation>
    <scope>NUCLEOTIDE SEQUENCE [LARGE SCALE GENOMIC DNA]</scope>
    <source>
        <strain evidence="3 4">ISO4</strain>
    </source>
</reference>
<dbReference type="EMBL" id="ARXR01000001">
    <property type="protein sequence ID" value="MBF5051534.1"/>
    <property type="molecule type" value="Genomic_DNA"/>
</dbReference>
<evidence type="ECO:0000256" key="2">
    <source>
        <dbReference type="SAM" id="SignalP"/>
    </source>
</evidence>
<feature type="chain" id="PRO_5045284801" evidence="2">
    <location>
        <begin position="25"/>
        <end position="449"/>
    </location>
</feature>
<gene>
    <name evidence="3" type="ORF">ISO4_00136</name>
</gene>
<dbReference type="PANTHER" id="PTHR30203">
    <property type="entry name" value="OUTER MEMBRANE CATION EFFLUX PROTEIN"/>
    <property type="match status" value="1"/>
</dbReference>
<dbReference type="SUPFAM" id="SSF56954">
    <property type="entry name" value="Outer membrane efflux proteins (OEP)"/>
    <property type="match status" value="1"/>
</dbReference>
<evidence type="ECO:0000256" key="1">
    <source>
        <dbReference type="ARBA" id="ARBA00007613"/>
    </source>
</evidence>
<evidence type="ECO:0000313" key="3">
    <source>
        <dbReference type="EMBL" id="MBF5051534.1"/>
    </source>
</evidence>
<organism evidence="3 4">
    <name type="scientific">Alloalcanivorax venustensis ISO4</name>
    <dbReference type="NCBI Taxonomy" id="1177184"/>
    <lineage>
        <taxon>Bacteria</taxon>
        <taxon>Pseudomonadati</taxon>
        <taxon>Pseudomonadota</taxon>
        <taxon>Gammaproteobacteria</taxon>
        <taxon>Oceanospirillales</taxon>
        <taxon>Alcanivoracaceae</taxon>
        <taxon>Alloalcanivorax</taxon>
    </lineage>
</organism>
<protein>
    <submittedName>
        <fullName evidence="3">Outer membrane efflux protein</fullName>
    </submittedName>
</protein>